<reference evidence="2 3" key="1">
    <citation type="submission" date="2024-06" db="EMBL/GenBank/DDBJ databases">
        <title>Genomic Encyclopedia of Type Strains, Phase IV (KMG-IV): sequencing the most valuable type-strain genomes for metagenomic binning, comparative biology and taxonomic classification.</title>
        <authorList>
            <person name="Goeker M."/>
        </authorList>
    </citation>
    <scope>NUCLEOTIDE SEQUENCE [LARGE SCALE GENOMIC DNA]</scope>
    <source>
        <strain evidence="2 3">DSM 21331</strain>
    </source>
</reference>
<comment type="caution">
    <text evidence="2">The sequence shown here is derived from an EMBL/GenBank/DDBJ whole genome shotgun (WGS) entry which is preliminary data.</text>
</comment>
<dbReference type="GO" id="GO:0004519">
    <property type="term" value="F:endonuclease activity"/>
    <property type="evidence" value="ECO:0007669"/>
    <property type="project" value="UniProtKB-KW"/>
</dbReference>
<organism evidence="2 3">
    <name type="scientific">Methylobacterium goesingense</name>
    <dbReference type="NCBI Taxonomy" id="243690"/>
    <lineage>
        <taxon>Bacteria</taxon>
        <taxon>Pseudomonadati</taxon>
        <taxon>Pseudomonadota</taxon>
        <taxon>Alphaproteobacteria</taxon>
        <taxon>Hyphomicrobiales</taxon>
        <taxon>Methylobacteriaceae</taxon>
        <taxon>Methylobacterium</taxon>
    </lineage>
</organism>
<dbReference type="SUPFAM" id="SSF52980">
    <property type="entry name" value="Restriction endonuclease-like"/>
    <property type="match status" value="1"/>
</dbReference>
<dbReference type="PANTHER" id="PTHR36558">
    <property type="entry name" value="GLR1098 PROTEIN"/>
    <property type="match status" value="1"/>
</dbReference>
<sequence>MQNIARRLGNQFDAANSSCQAFNETFFMKSRSLDAAMLPDVIVVCGDIEPGATSVDTPSVLFEVLSPGTEARDRIKKWQVYQRLPSLQHYVLVARDRAHLEVYDRVAGQWGGFRVLEGLDTLLELPAIRVVLPLREIYQRVFET</sequence>
<dbReference type="CDD" id="cd06260">
    <property type="entry name" value="DUF820-like"/>
    <property type="match status" value="1"/>
</dbReference>
<keyword evidence="2" id="KW-0540">Nuclease</keyword>
<gene>
    <name evidence="2" type="ORF">ABID43_002830</name>
</gene>
<keyword evidence="2" id="KW-0255">Endonuclease</keyword>
<name>A0ABV2L623_9HYPH</name>
<dbReference type="InterPro" id="IPR012296">
    <property type="entry name" value="Nuclease_put_TT1808"/>
</dbReference>
<keyword evidence="3" id="KW-1185">Reference proteome</keyword>
<feature type="domain" description="Putative restriction endonuclease" evidence="1">
    <location>
        <begin position="3"/>
        <end position="128"/>
    </location>
</feature>
<dbReference type="InterPro" id="IPR011335">
    <property type="entry name" value="Restrct_endonuc-II-like"/>
</dbReference>
<evidence type="ECO:0000313" key="3">
    <source>
        <dbReference type="Proteomes" id="UP001549145"/>
    </source>
</evidence>
<evidence type="ECO:0000313" key="2">
    <source>
        <dbReference type="EMBL" id="MET3693283.1"/>
    </source>
</evidence>
<proteinExistence type="predicted"/>
<dbReference type="EMBL" id="JBEPMM010000007">
    <property type="protein sequence ID" value="MET3693283.1"/>
    <property type="molecule type" value="Genomic_DNA"/>
</dbReference>
<dbReference type="Gene3D" id="3.90.1570.10">
    <property type="entry name" value="tt1808, chain A"/>
    <property type="match status" value="1"/>
</dbReference>
<dbReference type="Proteomes" id="UP001549145">
    <property type="component" value="Unassembled WGS sequence"/>
</dbReference>
<keyword evidence="2" id="KW-0378">Hydrolase</keyword>
<dbReference type="Pfam" id="PF05685">
    <property type="entry name" value="Uma2"/>
    <property type="match status" value="1"/>
</dbReference>
<dbReference type="PANTHER" id="PTHR36558:SF1">
    <property type="entry name" value="RESTRICTION ENDONUCLEASE DOMAIN-CONTAINING PROTEIN-RELATED"/>
    <property type="match status" value="1"/>
</dbReference>
<protein>
    <submittedName>
        <fullName evidence="2">Uma2 family endonuclease</fullName>
    </submittedName>
</protein>
<dbReference type="InterPro" id="IPR008538">
    <property type="entry name" value="Uma2"/>
</dbReference>
<accession>A0ABV2L623</accession>
<evidence type="ECO:0000259" key="1">
    <source>
        <dbReference type="Pfam" id="PF05685"/>
    </source>
</evidence>